<dbReference type="Proteomes" id="UP000887565">
    <property type="component" value="Unplaced"/>
</dbReference>
<reference evidence="2" key="1">
    <citation type="submission" date="2022-11" db="UniProtKB">
        <authorList>
            <consortium name="WormBaseParasite"/>
        </authorList>
    </citation>
    <scope>IDENTIFICATION</scope>
</reference>
<dbReference type="AlphaFoldDB" id="A0A915KSL8"/>
<sequence length="110" mass="12178">MSEFSIGRFQTSNSELCCNYVFAHFVLHSRKMYGQSPSLLFSMGTLSTYLFIISSSNKGTDPGSDKVIVKRGVRYAKLLTGFALHQNFTILPGMVPQTYVVLSLSAQKGK</sequence>
<proteinExistence type="predicted"/>
<accession>A0A915KSL8</accession>
<keyword evidence="1" id="KW-1185">Reference proteome</keyword>
<dbReference type="WBParaSite" id="nRc.2.0.1.t41768-RA">
    <property type="protein sequence ID" value="nRc.2.0.1.t41768-RA"/>
    <property type="gene ID" value="nRc.2.0.1.g41768"/>
</dbReference>
<protein>
    <submittedName>
        <fullName evidence="2">Uncharacterized protein</fullName>
    </submittedName>
</protein>
<name>A0A915KSL8_ROMCU</name>
<evidence type="ECO:0000313" key="2">
    <source>
        <dbReference type="WBParaSite" id="nRc.2.0.1.t41768-RA"/>
    </source>
</evidence>
<evidence type="ECO:0000313" key="1">
    <source>
        <dbReference type="Proteomes" id="UP000887565"/>
    </source>
</evidence>
<organism evidence="1 2">
    <name type="scientific">Romanomermis culicivorax</name>
    <name type="common">Nematode worm</name>
    <dbReference type="NCBI Taxonomy" id="13658"/>
    <lineage>
        <taxon>Eukaryota</taxon>
        <taxon>Metazoa</taxon>
        <taxon>Ecdysozoa</taxon>
        <taxon>Nematoda</taxon>
        <taxon>Enoplea</taxon>
        <taxon>Dorylaimia</taxon>
        <taxon>Mermithida</taxon>
        <taxon>Mermithoidea</taxon>
        <taxon>Mermithidae</taxon>
        <taxon>Romanomermis</taxon>
    </lineage>
</organism>